<keyword evidence="2" id="KW-1185">Reference proteome</keyword>
<evidence type="ECO:0000313" key="2">
    <source>
        <dbReference type="Proteomes" id="UP001157134"/>
    </source>
</evidence>
<comment type="caution">
    <text evidence="1">The sequence shown here is derived from an EMBL/GenBank/DDBJ whole genome shotgun (WGS) entry which is preliminary data.</text>
</comment>
<gene>
    <name evidence="1" type="ORF">tloyanaT_16140</name>
</gene>
<reference evidence="1 2" key="1">
    <citation type="submission" date="2023-03" db="EMBL/GenBank/DDBJ databases">
        <title>Thalassotalea loyana LMG 22536T draft genome sequence.</title>
        <authorList>
            <person name="Sawabe T."/>
        </authorList>
    </citation>
    <scope>NUCLEOTIDE SEQUENCE [LARGE SCALE GENOMIC DNA]</scope>
    <source>
        <strain evidence="1 2">LMG 22536</strain>
    </source>
</reference>
<accession>A0ABQ6HB72</accession>
<protein>
    <submittedName>
        <fullName evidence="1">Uncharacterized protein</fullName>
    </submittedName>
</protein>
<dbReference type="Proteomes" id="UP001157134">
    <property type="component" value="Unassembled WGS sequence"/>
</dbReference>
<evidence type="ECO:0000313" key="1">
    <source>
        <dbReference type="EMBL" id="GLX85362.1"/>
    </source>
</evidence>
<name>A0ABQ6HB72_9GAMM</name>
<dbReference type="RefSeq" id="WP_284297393.1">
    <property type="nucleotide sequence ID" value="NZ_BSSV01000003.1"/>
</dbReference>
<dbReference type="EMBL" id="BSSV01000003">
    <property type="protein sequence ID" value="GLX85362.1"/>
    <property type="molecule type" value="Genomic_DNA"/>
</dbReference>
<proteinExistence type="predicted"/>
<sequence>MKRTLFSLLVCLSFIPPIDAKSCDINGVWKHADKEAWLEINTIMKNIVVKKHQKNSSAEGLTVIKHLLKKPQTLNTWQGKIYDASTDSFVEIEIKTNKCEVLTINHHKLELFQLLKVQQGEEQR</sequence>
<organism evidence="1 2">
    <name type="scientific">Thalassotalea loyana</name>
    <dbReference type="NCBI Taxonomy" id="280483"/>
    <lineage>
        <taxon>Bacteria</taxon>
        <taxon>Pseudomonadati</taxon>
        <taxon>Pseudomonadota</taxon>
        <taxon>Gammaproteobacteria</taxon>
        <taxon>Alteromonadales</taxon>
        <taxon>Colwelliaceae</taxon>
        <taxon>Thalassotalea</taxon>
    </lineage>
</organism>